<name>A0A0A0HKI9_9RHOB</name>
<keyword evidence="2 4" id="KW-0238">DNA-binding</keyword>
<accession>A0A0A0HKI9</accession>
<evidence type="ECO:0000256" key="4">
    <source>
        <dbReference type="PROSITE-ProRule" id="PRU00335"/>
    </source>
</evidence>
<dbReference type="STRING" id="215743.ROSMUCSMR3_02581"/>
<comment type="caution">
    <text evidence="6">The sequence shown here is derived from an EMBL/GenBank/DDBJ whole genome shotgun (WGS) entry which is preliminary data.</text>
</comment>
<dbReference type="SUPFAM" id="SSF48498">
    <property type="entry name" value="Tetracyclin repressor-like, C-terminal domain"/>
    <property type="match status" value="1"/>
</dbReference>
<dbReference type="HOGENOM" id="CLU_069356_27_4_5"/>
<dbReference type="Gene3D" id="1.10.357.10">
    <property type="entry name" value="Tetracycline Repressor, domain 2"/>
    <property type="match status" value="1"/>
</dbReference>
<dbReference type="InterPro" id="IPR039536">
    <property type="entry name" value="TetR_C_Proteobacteria"/>
</dbReference>
<dbReference type="PANTHER" id="PTHR30055:SF234">
    <property type="entry name" value="HTH-TYPE TRANSCRIPTIONAL REGULATOR BETI"/>
    <property type="match status" value="1"/>
</dbReference>
<dbReference type="InterPro" id="IPR001647">
    <property type="entry name" value="HTH_TetR"/>
</dbReference>
<keyword evidence="1" id="KW-0805">Transcription regulation</keyword>
<evidence type="ECO:0000256" key="1">
    <source>
        <dbReference type="ARBA" id="ARBA00023015"/>
    </source>
</evidence>
<dbReference type="Proteomes" id="UP000030021">
    <property type="component" value="Unassembled WGS sequence"/>
</dbReference>
<feature type="domain" description="HTH tetR-type" evidence="5">
    <location>
        <begin position="21"/>
        <end position="81"/>
    </location>
</feature>
<evidence type="ECO:0000259" key="5">
    <source>
        <dbReference type="PROSITE" id="PS50977"/>
    </source>
</evidence>
<sequence>MQRDQAQSKIRRGRPVTLSCEDRREAIFAALEAVHAERGLDGATMEAIAVRAGMSKRTLYTAFASRSTLFRAYIDKVANGFIRPLPDSDTALPIAERLERVLSQGRHQGYGLPLEILRAFVAEVPHAPDIGRDLVQTLMRRDMCILKAELERGLARGEIAVEDTTDAALLLLDMVRPWPLESLLDPDCLATPEALATRQKLAIQVFLKGLQS</sequence>
<proteinExistence type="predicted"/>
<dbReference type="PROSITE" id="PS50977">
    <property type="entry name" value="HTH_TETR_2"/>
    <property type="match status" value="1"/>
</dbReference>
<dbReference type="AlphaFoldDB" id="A0A0A0HKI9"/>
<dbReference type="eggNOG" id="COG1309">
    <property type="taxonomic scope" value="Bacteria"/>
</dbReference>
<evidence type="ECO:0000256" key="3">
    <source>
        <dbReference type="ARBA" id="ARBA00023163"/>
    </source>
</evidence>
<feature type="DNA-binding region" description="H-T-H motif" evidence="4">
    <location>
        <begin position="44"/>
        <end position="63"/>
    </location>
</feature>
<dbReference type="SUPFAM" id="SSF46689">
    <property type="entry name" value="Homeodomain-like"/>
    <property type="match status" value="1"/>
</dbReference>
<evidence type="ECO:0000313" key="6">
    <source>
        <dbReference type="EMBL" id="KGM87376.1"/>
    </source>
</evidence>
<organism evidence="6 7">
    <name type="scientific">Roseovarius mucosus DSM 17069</name>
    <dbReference type="NCBI Taxonomy" id="1288298"/>
    <lineage>
        <taxon>Bacteria</taxon>
        <taxon>Pseudomonadati</taxon>
        <taxon>Pseudomonadota</taxon>
        <taxon>Alphaproteobacteria</taxon>
        <taxon>Rhodobacterales</taxon>
        <taxon>Roseobacteraceae</taxon>
        <taxon>Roseovarius</taxon>
    </lineage>
</organism>
<gene>
    <name evidence="6" type="ORF">rosmuc_02690</name>
</gene>
<dbReference type="GO" id="GO:0003700">
    <property type="term" value="F:DNA-binding transcription factor activity"/>
    <property type="evidence" value="ECO:0007669"/>
    <property type="project" value="TreeGrafter"/>
</dbReference>
<dbReference type="InterPro" id="IPR009057">
    <property type="entry name" value="Homeodomain-like_sf"/>
</dbReference>
<dbReference type="InterPro" id="IPR050109">
    <property type="entry name" value="HTH-type_TetR-like_transc_reg"/>
</dbReference>
<evidence type="ECO:0000313" key="7">
    <source>
        <dbReference type="Proteomes" id="UP000030021"/>
    </source>
</evidence>
<dbReference type="InterPro" id="IPR036271">
    <property type="entry name" value="Tet_transcr_reg_TetR-rel_C_sf"/>
</dbReference>
<evidence type="ECO:0000256" key="2">
    <source>
        <dbReference type="ARBA" id="ARBA00023125"/>
    </source>
</evidence>
<reference evidence="6 7" key="1">
    <citation type="submission" date="2013-01" db="EMBL/GenBank/DDBJ databases">
        <authorList>
            <person name="Fiebig A."/>
            <person name="Goeker M."/>
            <person name="Klenk H.-P.P."/>
        </authorList>
    </citation>
    <scope>NUCLEOTIDE SEQUENCE [LARGE SCALE GENOMIC DNA]</scope>
    <source>
        <strain evidence="6 7">DSM 17069</strain>
    </source>
</reference>
<keyword evidence="3" id="KW-0804">Transcription</keyword>
<dbReference type="Pfam" id="PF00440">
    <property type="entry name" value="TetR_N"/>
    <property type="match status" value="1"/>
</dbReference>
<dbReference type="GO" id="GO:0000976">
    <property type="term" value="F:transcription cis-regulatory region binding"/>
    <property type="evidence" value="ECO:0007669"/>
    <property type="project" value="TreeGrafter"/>
</dbReference>
<dbReference type="Pfam" id="PF14246">
    <property type="entry name" value="TetR_C_7"/>
    <property type="match status" value="1"/>
</dbReference>
<dbReference type="EMBL" id="AONH01000014">
    <property type="protein sequence ID" value="KGM87376.1"/>
    <property type="molecule type" value="Genomic_DNA"/>
</dbReference>
<dbReference type="OrthoDB" id="9816431at2"/>
<protein>
    <submittedName>
        <fullName evidence="6">Transcriptional regulator, TetR family</fullName>
    </submittedName>
</protein>
<dbReference type="PATRIC" id="fig|1288298.3.peg.2707"/>
<dbReference type="PANTHER" id="PTHR30055">
    <property type="entry name" value="HTH-TYPE TRANSCRIPTIONAL REGULATOR RUTR"/>
    <property type="match status" value="1"/>
</dbReference>
<dbReference type="RefSeq" id="WP_037274389.1">
    <property type="nucleotide sequence ID" value="NZ_KN293981.1"/>
</dbReference>